<evidence type="ECO:0000256" key="1">
    <source>
        <dbReference type="ARBA" id="ARBA00022737"/>
    </source>
</evidence>
<evidence type="ECO:0000259" key="3">
    <source>
        <dbReference type="PROSITE" id="PS51272"/>
    </source>
</evidence>
<accession>A0A212KEI1</accession>
<sequence length="623" mass="66715">MKKRLLSGLVCAVLLLSLAAPAFAVETQVTQQEAAQVLAALDIMTGDENGNLRLEKNVTRAEFVKLTVAASAYADSVGPTASVSPYPDVAKSAWYASYIQVAKEKGVVQGNTKGLFDPDRNITLVEGVTMALRLLGYQDSDFSGAWGSGQMAMYRTLKLDRNISAAQTDAMTRQDSLWLFYNLLTAANKSGQVYLTTLGYGLTASGEIDRVALINSAMDGPVVAEALWQSSVPFDVNSATVYRGGSASTLAAIQSTDVVYWSKSMRTLWAYTGKATGAIQALSPSTTAPTAITLGGQTYALETATAAYDLSDLGSFRTGNMVTLLLGRSGGVAAVRKPGQSAGTVYGIVTATGTGSYLDADGKSYTAGTVTVTATDGGTYTYQWENKDKKFEAGDMVQVALSSSGAEIKRLSKTALTGKVNDAGDKIGTYALADDVEILDTYGDLTTGRIYPSRLAGVTMKDDMVRYYTLNTQGEVNRLILNDVTGDLHQYGVLTDVTEVSMGTSLMSSYVYDIGGITVPYSTEKYIWNLKEAPCQIKYDGKTLDRIYNLTELKLTSVEGNKANAGNRDYTLSDSVAVYELRDKTYYLTELSRVTGGSYTLTGWYDKAEADGGRIRVIIAKGI</sequence>
<organism evidence="4">
    <name type="scientific">uncultured Eubacteriales bacterium</name>
    <dbReference type="NCBI Taxonomy" id="172733"/>
    <lineage>
        <taxon>Bacteria</taxon>
        <taxon>Bacillati</taxon>
        <taxon>Bacillota</taxon>
        <taxon>Clostridia</taxon>
        <taxon>Eubacteriales</taxon>
        <taxon>environmental samples</taxon>
    </lineage>
</organism>
<dbReference type="EMBL" id="FLUN01000001">
    <property type="protein sequence ID" value="SBW09935.1"/>
    <property type="molecule type" value="Genomic_DNA"/>
</dbReference>
<keyword evidence="1" id="KW-0677">Repeat</keyword>
<dbReference type="InterPro" id="IPR001119">
    <property type="entry name" value="SLH_dom"/>
</dbReference>
<evidence type="ECO:0000313" key="4">
    <source>
        <dbReference type="EMBL" id="SBW09935.1"/>
    </source>
</evidence>
<proteinExistence type="predicted"/>
<keyword evidence="2" id="KW-0732">Signal</keyword>
<feature type="chain" id="PRO_5012126105" description="SLH domain-containing protein" evidence="2">
    <location>
        <begin position="25"/>
        <end position="623"/>
    </location>
</feature>
<protein>
    <recommendedName>
        <fullName evidence="3">SLH domain-containing protein</fullName>
    </recommendedName>
</protein>
<feature type="signal peptide" evidence="2">
    <location>
        <begin position="1"/>
        <end position="24"/>
    </location>
</feature>
<dbReference type="AlphaFoldDB" id="A0A212KEI1"/>
<dbReference type="Pfam" id="PF00395">
    <property type="entry name" value="SLH"/>
    <property type="match status" value="2"/>
</dbReference>
<dbReference type="PROSITE" id="PS51272">
    <property type="entry name" value="SLH"/>
    <property type="match status" value="2"/>
</dbReference>
<reference evidence="4" key="1">
    <citation type="submission" date="2016-04" db="EMBL/GenBank/DDBJ databases">
        <authorList>
            <person name="Evans L.H."/>
            <person name="Alamgir A."/>
            <person name="Owens N."/>
            <person name="Weber N.D."/>
            <person name="Virtaneva K."/>
            <person name="Barbian K."/>
            <person name="Babar A."/>
            <person name="Rosenke K."/>
        </authorList>
    </citation>
    <scope>NUCLEOTIDE SEQUENCE</scope>
    <source>
        <strain evidence="4">86</strain>
    </source>
</reference>
<name>A0A212KEI1_9FIRM</name>
<feature type="domain" description="SLH" evidence="3">
    <location>
        <begin position="18"/>
        <end position="81"/>
    </location>
</feature>
<feature type="domain" description="SLH" evidence="3">
    <location>
        <begin position="82"/>
        <end position="145"/>
    </location>
</feature>
<evidence type="ECO:0000256" key="2">
    <source>
        <dbReference type="SAM" id="SignalP"/>
    </source>
</evidence>
<gene>
    <name evidence="4" type="ORF">KL86CLO1_12774</name>
</gene>